<keyword evidence="4" id="KW-1185">Reference proteome</keyword>
<evidence type="ECO:0000313" key="4">
    <source>
        <dbReference type="Proteomes" id="UP001159427"/>
    </source>
</evidence>
<dbReference type="InterPro" id="IPR017441">
    <property type="entry name" value="Protein_kinase_ATP_BS"/>
</dbReference>
<keyword evidence="1" id="KW-0547">Nucleotide-binding</keyword>
<evidence type="ECO:0008006" key="5">
    <source>
        <dbReference type="Google" id="ProtNLM"/>
    </source>
</evidence>
<feature type="binding site" evidence="1">
    <location>
        <position position="167"/>
    </location>
    <ligand>
        <name>ATP</name>
        <dbReference type="ChEBI" id="CHEBI:30616"/>
    </ligand>
</feature>
<dbReference type="PROSITE" id="PS00107">
    <property type="entry name" value="PROTEIN_KINASE_ATP"/>
    <property type="match status" value="1"/>
</dbReference>
<proteinExistence type="predicted"/>
<dbReference type="Proteomes" id="UP001159427">
    <property type="component" value="Unassembled WGS sequence"/>
</dbReference>
<evidence type="ECO:0000256" key="1">
    <source>
        <dbReference type="PROSITE-ProRule" id="PRU10141"/>
    </source>
</evidence>
<feature type="region of interest" description="Disordered" evidence="2">
    <location>
        <begin position="83"/>
        <end position="108"/>
    </location>
</feature>
<name>A0ABN8SWC6_9CNID</name>
<gene>
    <name evidence="3" type="ORF">PEVE_00029591</name>
</gene>
<feature type="region of interest" description="Disordered" evidence="2">
    <location>
        <begin position="1"/>
        <end position="45"/>
    </location>
</feature>
<dbReference type="Gene3D" id="3.30.200.20">
    <property type="entry name" value="Phosphorylase Kinase, domain 1"/>
    <property type="match status" value="1"/>
</dbReference>
<dbReference type="EMBL" id="CALNXI010004142">
    <property type="protein sequence ID" value="CAH3195171.1"/>
    <property type="molecule type" value="Genomic_DNA"/>
</dbReference>
<evidence type="ECO:0000256" key="2">
    <source>
        <dbReference type="SAM" id="MobiDB-lite"/>
    </source>
</evidence>
<accession>A0ABN8SWC6</accession>
<sequence>MLKSDGSEEQKVAKEDQKRTLVDTKKKASSSKNSPKVHVSKTKSLTKEIKPKAQLAVASSRSALMLSLALKGQFLKTTQTLEDGKSCKHSNQKTHDKHSNQPPQLMPASSRRNLCAVKKHIALKEKSLINELEPGHIDYLSLDAVGSGSYGECYRARYRGINIVVKKMIHRDTEEDKLRARHEVVPETHKGLI</sequence>
<dbReference type="InterPro" id="IPR011009">
    <property type="entry name" value="Kinase-like_dom_sf"/>
</dbReference>
<comment type="caution">
    <text evidence="3">The sequence shown here is derived from an EMBL/GenBank/DDBJ whole genome shotgun (WGS) entry which is preliminary data.</text>
</comment>
<feature type="compositionally biased region" description="Basic and acidic residues" evidence="2">
    <location>
        <begin position="1"/>
        <end position="26"/>
    </location>
</feature>
<protein>
    <recommendedName>
        <fullName evidence="5">Protein kinase domain-containing protein</fullName>
    </recommendedName>
</protein>
<dbReference type="SUPFAM" id="SSF56112">
    <property type="entry name" value="Protein kinase-like (PK-like)"/>
    <property type="match status" value="1"/>
</dbReference>
<organism evidence="3 4">
    <name type="scientific">Porites evermanni</name>
    <dbReference type="NCBI Taxonomy" id="104178"/>
    <lineage>
        <taxon>Eukaryota</taxon>
        <taxon>Metazoa</taxon>
        <taxon>Cnidaria</taxon>
        <taxon>Anthozoa</taxon>
        <taxon>Hexacorallia</taxon>
        <taxon>Scleractinia</taxon>
        <taxon>Fungiina</taxon>
        <taxon>Poritidae</taxon>
        <taxon>Porites</taxon>
    </lineage>
</organism>
<evidence type="ECO:0000313" key="3">
    <source>
        <dbReference type="EMBL" id="CAH3195171.1"/>
    </source>
</evidence>
<reference evidence="3 4" key="1">
    <citation type="submission" date="2022-05" db="EMBL/GenBank/DDBJ databases">
        <authorList>
            <consortium name="Genoscope - CEA"/>
            <person name="William W."/>
        </authorList>
    </citation>
    <scope>NUCLEOTIDE SEQUENCE [LARGE SCALE GENOMIC DNA]</scope>
</reference>
<keyword evidence="1" id="KW-0067">ATP-binding</keyword>